<dbReference type="InterPro" id="IPR000731">
    <property type="entry name" value="SSD"/>
</dbReference>
<evidence type="ECO:0000256" key="6">
    <source>
        <dbReference type="ARBA" id="ARBA00038046"/>
    </source>
</evidence>
<comment type="caution">
    <text evidence="9">The sequence shown here is derived from an EMBL/GenBank/DDBJ whole genome shotgun (WGS) entry which is preliminary data.</text>
</comment>
<dbReference type="InterPro" id="IPR053958">
    <property type="entry name" value="HMGCR/SNAP/NPC1-like_SSD"/>
</dbReference>
<dbReference type="Pfam" id="PF12349">
    <property type="entry name" value="Sterol-sensing"/>
    <property type="match status" value="1"/>
</dbReference>
<evidence type="ECO:0000313" key="9">
    <source>
        <dbReference type="EMBL" id="CAH1777269.1"/>
    </source>
</evidence>
<proteinExistence type="inferred from homology"/>
<organism evidence="9 10">
    <name type="scientific">Owenia fusiformis</name>
    <name type="common">Polychaete worm</name>
    <dbReference type="NCBI Taxonomy" id="6347"/>
    <lineage>
        <taxon>Eukaryota</taxon>
        <taxon>Metazoa</taxon>
        <taxon>Spiralia</taxon>
        <taxon>Lophotrochozoa</taxon>
        <taxon>Annelida</taxon>
        <taxon>Polychaeta</taxon>
        <taxon>Sedentaria</taxon>
        <taxon>Canalipalpata</taxon>
        <taxon>Sabellida</taxon>
        <taxon>Oweniida</taxon>
        <taxon>Oweniidae</taxon>
        <taxon>Owenia</taxon>
    </lineage>
</organism>
<comment type="subcellular location">
    <subcellularLocation>
        <location evidence="1">Membrane</location>
        <topology evidence="1">Multi-pass membrane protein</topology>
    </subcellularLocation>
</comment>
<accession>A0A8J1TGT5</accession>
<feature type="compositionally biased region" description="Basic and acidic residues" evidence="7">
    <location>
        <begin position="1"/>
        <end position="30"/>
    </location>
</feature>
<feature type="transmembrane region" description="Helical" evidence="8">
    <location>
        <begin position="372"/>
        <end position="391"/>
    </location>
</feature>
<reference evidence="9" key="1">
    <citation type="submission" date="2022-03" db="EMBL/GenBank/DDBJ databases">
        <authorList>
            <person name="Martin C."/>
        </authorList>
    </citation>
    <scope>NUCLEOTIDE SEQUENCE</scope>
</reference>
<evidence type="ECO:0000256" key="8">
    <source>
        <dbReference type="SAM" id="Phobius"/>
    </source>
</evidence>
<dbReference type="Proteomes" id="UP000749559">
    <property type="component" value="Unassembled WGS sequence"/>
</dbReference>
<dbReference type="OrthoDB" id="429851at2759"/>
<dbReference type="AlphaFoldDB" id="A0A8J1TGT5"/>
<evidence type="ECO:0000256" key="5">
    <source>
        <dbReference type="ARBA" id="ARBA00023180"/>
    </source>
</evidence>
<sequence length="1090" mass="122041">MNQVNPEEKMMHEIDGKEVPSGDKSNDDIRFQNATNDNNVAAINVKGLKAESENNEFEIAEAKKKREREPLQVCKWMAERTNMFFGITLGCQISFLVLTVILVIRGYDIVPFKLDKLPLDLIDDPDFLRAKAWNQRGTLMERTLESDADAVVPNRTESGEVVELFYEVRGGNVFTKANLQRIKDAEDSFYQNEKFVEGFCKLDISSGECAKSYSVLRFFDGTYSALDPIFNDPNFDDIVNVLDKADALATTKTMLQIFLGKTAIIDATDNIARSEITRSYMYLGIPLPGYDNSTDREESQKEKIKSFMKLTLGPILERVSKSGLGPIDFIYGSSTLLGLGIGSQAMADMMLVMASLGFIFIFMLIQTRSLMVTGLGIFSIMTNFCMANLIYRIVFDFIYLSSFHILSMFIILGIGADDIFVFYDTWRISCQYEYLSLAHRLSDVYRKASVAMLFTSLTTAAAFFIGASSPLLAVNSFGLFSGILVTVNYISVVLFFPCVVVKYHKTWKDWSWWCCRSCVTPAGSTTTDVHESVNLEGANDSNEEIASNDKRENAIGENVVVKFMSGPYFKFITHRVVKWLVLAFFIIQFSTFVYFNTLLEINEEQIKFLKDTSNFGKLFDRRANAFMPSNQDPNMKVYIAWGLKNQDMSGCHKTDTACEGVTVYDNTFNLNDAGTQQALKSFCAKLKSLSQVDVDRLRIRRNIITNDLEVQCFIDDMETFLKADESATVTIPPAPAANKYSSPVNLSLPWVKSNVEDIMNGLWTNNFYNTSSLPLTYNNYFEIALDYWLYNGLDFSDPLLLSENQIKYGSLLGVREIPGVTQQETMTAGANTIYGPKYGTRLQYAAIIVNTTLVTTKLGYPTGLPVRDAWESFVTREIKKMPVPLKGGFQCTPIGTGWHWLKVQRSLDYSATTGIIIGLCIAFPILVIATKNIIVGFFATCTITLITSGVCGMMPIAGWKLGVLESLNLVLVVGLSVDYVVHMAEGYSRSPKRDRLGRVHSMLEEVGVSVISGSITTLGASVFMFFAEILFFTQFGIFIFSTIGFSLIYALGFFTVGLVLLGPQNDFGSIMPIARRLKLKFSQLFGDCRK</sequence>
<dbReference type="PANTHER" id="PTHR45951:SF7">
    <property type="entry name" value="SSD DOMAIN-CONTAINING PROTEIN"/>
    <property type="match status" value="1"/>
</dbReference>
<feature type="transmembrane region" description="Helical" evidence="8">
    <location>
        <begin position="576"/>
        <end position="595"/>
    </location>
</feature>
<evidence type="ECO:0000256" key="2">
    <source>
        <dbReference type="ARBA" id="ARBA00022692"/>
    </source>
</evidence>
<evidence type="ECO:0000256" key="4">
    <source>
        <dbReference type="ARBA" id="ARBA00023136"/>
    </source>
</evidence>
<dbReference type="GO" id="GO:0022857">
    <property type="term" value="F:transmembrane transporter activity"/>
    <property type="evidence" value="ECO:0007669"/>
    <property type="project" value="TreeGrafter"/>
</dbReference>
<evidence type="ECO:0000256" key="1">
    <source>
        <dbReference type="ARBA" id="ARBA00004141"/>
    </source>
</evidence>
<name>A0A8J1TGT5_OWEFU</name>
<keyword evidence="4 8" id="KW-0472">Membrane</keyword>
<dbReference type="InterPro" id="IPR052081">
    <property type="entry name" value="Dispatched_Hh_regulator"/>
</dbReference>
<feature type="transmembrane region" description="Helical" evidence="8">
    <location>
        <begin position="1008"/>
        <end position="1031"/>
    </location>
</feature>
<dbReference type="SUPFAM" id="SSF82866">
    <property type="entry name" value="Multidrug efflux transporter AcrB transmembrane domain"/>
    <property type="match status" value="2"/>
</dbReference>
<dbReference type="GO" id="GO:0016020">
    <property type="term" value="C:membrane"/>
    <property type="evidence" value="ECO:0007669"/>
    <property type="project" value="UniProtKB-SubCell"/>
</dbReference>
<dbReference type="Gene3D" id="1.20.1640.10">
    <property type="entry name" value="Multidrug efflux transporter AcrB transmembrane domain"/>
    <property type="match status" value="2"/>
</dbReference>
<keyword evidence="10" id="KW-1185">Reference proteome</keyword>
<feature type="transmembrane region" description="Helical" evidence="8">
    <location>
        <begin position="477"/>
        <end position="501"/>
    </location>
</feature>
<protein>
    <submittedName>
        <fullName evidence="9">Uncharacterized protein</fullName>
    </submittedName>
</protein>
<keyword evidence="3 8" id="KW-1133">Transmembrane helix</keyword>
<feature type="transmembrane region" description="Helical" evidence="8">
    <location>
        <begin position="1037"/>
        <end position="1061"/>
    </location>
</feature>
<feature type="transmembrane region" description="Helical" evidence="8">
    <location>
        <begin position="909"/>
        <end position="928"/>
    </location>
</feature>
<feature type="transmembrane region" description="Helical" evidence="8">
    <location>
        <begin position="345"/>
        <end position="365"/>
    </location>
</feature>
<feature type="transmembrane region" description="Helical" evidence="8">
    <location>
        <begin position="397"/>
        <end position="423"/>
    </location>
</feature>
<comment type="similarity">
    <text evidence="6">Belongs to the dispatched family.</text>
</comment>
<evidence type="ECO:0000313" key="10">
    <source>
        <dbReference type="Proteomes" id="UP000749559"/>
    </source>
</evidence>
<feature type="transmembrane region" description="Helical" evidence="8">
    <location>
        <begin position="84"/>
        <end position="104"/>
    </location>
</feature>
<gene>
    <name evidence="9" type="ORF">OFUS_LOCUS4331</name>
</gene>
<dbReference type="EMBL" id="CAIIXF020000002">
    <property type="protein sequence ID" value="CAH1777269.1"/>
    <property type="molecule type" value="Genomic_DNA"/>
</dbReference>
<feature type="transmembrane region" description="Helical" evidence="8">
    <location>
        <begin position="444"/>
        <end position="465"/>
    </location>
</feature>
<feature type="transmembrane region" description="Helical" evidence="8">
    <location>
        <begin position="935"/>
        <end position="957"/>
    </location>
</feature>
<keyword evidence="2 8" id="KW-0812">Transmembrane</keyword>
<evidence type="ECO:0000256" key="3">
    <source>
        <dbReference type="ARBA" id="ARBA00022989"/>
    </source>
</evidence>
<keyword evidence="5" id="KW-0325">Glycoprotein</keyword>
<feature type="region of interest" description="Disordered" evidence="7">
    <location>
        <begin position="1"/>
        <end position="31"/>
    </location>
</feature>
<evidence type="ECO:0000256" key="7">
    <source>
        <dbReference type="SAM" id="MobiDB-lite"/>
    </source>
</evidence>
<dbReference type="PROSITE" id="PS50156">
    <property type="entry name" value="SSD"/>
    <property type="match status" value="2"/>
</dbReference>
<dbReference type="PANTHER" id="PTHR45951">
    <property type="entry name" value="PROTEIN DISPATCHED-RELATED"/>
    <property type="match status" value="1"/>
</dbReference>